<gene>
    <name evidence="1" type="ORF">FDP41_007466</name>
</gene>
<protein>
    <submittedName>
        <fullName evidence="1">Uncharacterized protein</fullName>
    </submittedName>
</protein>
<accession>A0A6A5CG68</accession>
<dbReference type="VEuPathDB" id="AmoebaDB:NF0001310"/>
<evidence type="ECO:0000313" key="1">
    <source>
        <dbReference type="EMBL" id="KAF0984289.1"/>
    </source>
</evidence>
<sequence length="148" mass="17036">MQKIPQTPDLYQDISTTWYGLDYATKFVLQGCSCNRILKHQKAEQFKGIENETHQICPRQTNNRYIPIALEEIDPGDTEKALAEIGNACVSCSEAIEHDSKHEVTPLTINDYRKYLNVKMECGRICKRCYNLHAKNKKNNITTKKSNK</sequence>
<evidence type="ECO:0000313" key="2">
    <source>
        <dbReference type="Proteomes" id="UP000444721"/>
    </source>
</evidence>
<dbReference type="VEuPathDB" id="AmoebaDB:FDP41_007466"/>
<organism evidence="1 2">
    <name type="scientific">Naegleria fowleri</name>
    <name type="common">Brain eating amoeba</name>
    <dbReference type="NCBI Taxonomy" id="5763"/>
    <lineage>
        <taxon>Eukaryota</taxon>
        <taxon>Discoba</taxon>
        <taxon>Heterolobosea</taxon>
        <taxon>Tetramitia</taxon>
        <taxon>Eutetramitia</taxon>
        <taxon>Vahlkampfiidae</taxon>
        <taxon>Naegleria</taxon>
    </lineage>
</organism>
<dbReference type="VEuPathDB" id="AmoebaDB:NfTy_003320"/>
<dbReference type="GeneID" id="68114684"/>
<proteinExistence type="predicted"/>
<keyword evidence="2" id="KW-1185">Reference proteome</keyword>
<dbReference type="AlphaFoldDB" id="A0A6A5CG68"/>
<comment type="caution">
    <text evidence="1">The sequence shown here is derived from an EMBL/GenBank/DDBJ whole genome shotgun (WGS) entry which is preliminary data.</text>
</comment>
<dbReference type="RefSeq" id="XP_044569002.1">
    <property type="nucleotide sequence ID" value="XM_044711214.1"/>
</dbReference>
<dbReference type="Proteomes" id="UP000444721">
    <property type="component" value="Unassembled WGS sequence"/>
</dbReference>
<dbReference type="EMBL" id="VFQX01000003">
    <property type="protein sequence ID" value="KAF0984289.1"/>
    <property type="molecule type" value="Genomic_DNA"/>
</dbReference>
<reference evidence="1 2" key="1">
    <citation type="journal article" date="2019" name="Sci. Rep.">
        <title>Nanopore sequencing improves the draft genome of the human pathogenic amoeba Naegleria fowleri.</title>
        <authorList>
            <person name="Liechti N."/>
            <person name="Schurch N."/>
            <person name="Bruggmann R."/>
            <person name="Wittwer M."/>
        </authorList>
    </citation>
    <scope>NUCLEOTIDE SEQUENCE [LARGE SCALE GENOMIC DNA]</scope>
    <source>
        <strain evidence="1 2">ATCC 30894</strain>
    </source>
</reference>
<name>A0A6A5CG68_NAEFO</name>